<dbReference type="Proteomes" id="UP001236663">
    <property type="component" value="Unassembled WGS sequence"/>
</dbReference>
<evidence type="ECO:0000313" key="2">
    <source>
        <dbReference type="Proteomes" id="UP001236663"/>
    </source>
</evidence>
<reference evidence="2" key="1">
    <citation type="journal article" date="2019" name="Int. J. Syst. Evol. Microbiol.">
        <title>The Global Catalogue of Microorganisms (GCM) 10K type strain sequencing project: providing services to taxonomists for standard genome sequencing and annotation.</title>
        <authorList>
            <consortium name="The Broad Institute Genomics Platform"/>
            <consortium name="The Broad Institute Genome Sequencing Center for Infectious Disease"/>
            <person name="Wu L."/>
            <person name="Ma J."/>
        </authorList>
    </citation>
    <scope>NUCLEOTIDE SEQUENCE [LARGE SCALE GENOMIC DNA]</scope>
    <source>
        <strain evidence="2">CECT 7706</strain>
    </source>
</reference>
<name>A0ABT8C225_9BACT</name>
<dbReference type="InterPro" id="IPR036291">
    <property type="entry name" value="NAD(P)-bd_dom_sf"/>
</dbReference>
<dbReference type="RefSeq" id="WP_240459206.1">
    <property type="nucleotide sequence ID" value="NZ_JAUFQS010000004.1"/>
</dbReference>
<keyword evidence="2" id="KW-1185">Reference proteome</keyword>
<dbReference type="EMBL" id="JAUFQS010000004">
    <property type="protein sequence ID" value="MDN3686845.1"/>
    <property type="molecule type" value="Genomic_DNA"/>
</dbReference>
<accession>A0ABT8C225</accession>
<dbReference type="PANTHER" id="PTHR14097:SF7">
    <property type="entry name" value="OXIDOREDUCTASE HTATIP2"/>
    <property type="match status" value="1"/>
</dbReference>
<organism evidence="1 2">
    <name type="scientific">Cyclobacterium jeungdonense</name>
    <dbReference type="NCBI Taxonomy" id="708087"/>
    <lineage>
        <taxon>Bacteria</taxon>
        <taxon>Pseudomonadati</taxon>
        <taxon>Bacteroidota</taxon>
        <taxon>Cytophagia</taxon>
        <taxon>Cytophagales</taxon>
        <taxon>Cyclobacteriaceae</taxon>
        <taxon>Cyclobacterium</taxon>
    </lineage>
</organism>
<gene>
    <name evidence="1" type="ORF">QWZ15_03285</name>
</gene>
<dbReference type="Gene3D" id="3.40.50.720">
    <property type="entry name" value="NAD(P)-binding Rossmann-like Domain"/>
    <property type="match status" value="1"/>
</dbReference>
<comment type="caution">
    <text evidence="1">The sequence shown here is derived from an EMBL/GenBank/DDBJ whole genome shotgun (WGS) entry which is preliminary data.</text>
</comment>
<evidence type="ECO:0000313" key="1">
    <source>
        <dbReference type="EMBL" id="MDN3686845.1"/>
    </source>
</evidence>
<proteinExistence type="predicted"/>
<sequence>MGKRSADMSRVALVSGSSGLVGVQLLHQLFQNSAYDWVISFGRRDLALKHPKLVQIKVDFGGLDQLNVIEEIRLQNRGGDFQPLIRSLETESVQLSAFCALGTTIKAAGSKEKFYQVDHDFVIGFARMALRTGASRFFYVSAIGADSGSSVFYNKVKGEVEDDLKRIDFTYVGIFQPSLLLGDRNENRIGEEVGKILMKGLTFLGILKKYKPIYGYQVAKAMVIKDSGEDVAGYETIPSSEMHTMTQ</sequence>
<dbReference type="PANTHER" id="PTHR14097">
    <property type="entry name" value="OXIDOREDUCTASE HTATIP2"/>
    <property type="match status" value="1"/>
</dbReference>
<protein>
    <submittedName>
        <fullName evidence="1">Oxidoreductase</fullName>
    </submittedName>
</protein>
<dbReference type="SUPFAM" id="SSF51735">
    <property type="entry name" value="NAD(P)-binding Rossmann-fold domains"/>
    <property type="match status" value="1"/>
</dbReference>